<feature type="compositionally biased region" description="Low complexity" evidence="2">
    <location>
        <begin position="1"/>
        <end position="13"/>
    </location>
</feature>
<feature type="compositionally biased region" description="Basic and acidic residues" evidence="2">
    <location>
        <begin position="721"/>
        <end position="731"/>
    </location>
</feature>
<feature type="coiled-coil region" evidence="1">
    <location>
        <begin position="426"/>
        <end position="544"/>
    </location>
</feature>
<accession>A0A5B8MKT2</accession>
<evidence type="ECO:0000256" key="1">
    <source>
        <dbReference type="SAM" id="Coils"/>
    </source>
</evidence>
<feature type="coiled-coil region" evidence="1">
    <location>
        <begin position="190"/>
        <end position="281"/>
    </location>
</feature>
<gene>
    <name evidence="3" type="ORF">A3770_05p35810</name>
</gene>
<dbReference type="EMBL" id="CP031038">
    <property type="protein sequence ID" value="QDZ21063.1"/>
    <property type="molecule type" value="Genomic_DNA"/>
</dbReference>
<feature type="region of interest" description="Disordered" evidence="2">
    <location>
        <begin position="651"/>
        <end position="701"/>
    </location>
</feature>
<dbReference type="Proteomes" id="UP000316726">
    <property type="component" value="Chromosome 5"/>
</dbReference>
<evidence type="ECO:0000313" key="4">
    <source>
        <dbReference type="Proteomes" id="UP000316726"/>
    </source>
</evidence>
<protein>
    <submittedName>
        <fullName evidence="3">Uncharacterized protein</fullName>
    </submittedName>
</protein>
<feature type="region of interest" description="Disordered" evidence="2">
    <location>
        <begin position="721"/>
        <end position="758"/>
    </location>
</feature>
<feature type="coiled-coil region" evidence="1">
    <location>
        <begin position="336"/>
        <end position="384"/>
    </location>
</feature>
<feature type="region of interest" description="Disordered" evidence="2">
    <location>
        <begin position="1"/>
        <end position="50"/>
    </location>
</feature>
<feature type="compositionally biased region" description="Basic and acidic residues" evidence="2">
    <location>
        <begin position="14"/>
        <end position="31"/>
    </location>
</feature>
<evidence type="ECO:0000256" key="2">
    <source>
        <dbReference type="SAM" id="MobiDB-lite"/>
    </source>
</evidence>
<dbReference type="STRING" id="1764295.A0A5B8MKT2"/>
<reference evidence="3 4" key="1">
    <citation type="submission" date="2018-07" db="EMBL/GenBank/DDBJ databases">
        <title>The complete nuclear genome of the prasinophyte Chloropicon primus (CCMP1205).</title>
        <authorList>
            <person name="Pombert J.-F."/>
            <person name="Otis C."/>
            <person name="Turmel M."/>
            <person name="Lemieux C."/>
        </authorList>
    </citation>
    <scope>NUCLEOTIDE SEQUENCE [LARGE SCALE GENOMIC DNA]</scope>
    <source>
        <strain evidence="3 4">CCMP1205</strain>
    </source>
</reference>
<evidence type="ECO:0000313" key="3">
    <source>
        <dbReference type="EMBL" id="QDZ21063.1"/>
    </source>
</evidence>
<name>A0A5B8MKT2_9CHLO</name>
<feature type="coiled-coil region" evidence="1">
    <location>
        <begin position="57"/>
        <end position="118"/>
    </location>
</feature>
<dbReference type="AlphaFoldDB" id="A0A5B8MKT2"/>
<sequence length="758" mass="84757">MEEGWSSESSSPEELARVRARMDKRQSKENWEVPGEPGASQVAWGAAESSPKDMLSLSSLKQLRQELEEAKTERRNLLKAAQNALKNPLKVVQVPHRLDSASARKSDVTNQRRKLLKEVVDALSVSLTRGADRGAQGRGGGQKEDADKGNSLFTYDIEIQAVVSFVQDKFDEIMSAAVEDLKGKARAHKLKALAKAEENATKRLRNLERASKQEQDGLSQEVYKSKRQIDSLKKKLNNAQLECSRKDRELRTAMEGTSEREKKIQDKLGRAVDRAQRAEKRAADTTDLMATQVEEIQKQTRAMISEHEGRSELIALQVEQQRSRAESIARDYSALCKDAREGQEDLKREIEGLEGVLSPCEDLLQEREAYLRAAKEEVEGLREETLATVRGFVKDMSEACTASETVRNSWTKHWAQMSTSGNWVSKEAHERRLLELQAEREKQDKKMVELQSELSGFQKVVERAQTDKAIADTKVRKMAETTAELRQKVQEEEQKSKSLEAQLDVRKEELATMQASLFEKKRESESQSRQLEELTAACKSAEQLVHTRRKEAWKEASSSLSDLDGRLSLLVGREPVKLSSKSWLEALSAIEERKDQAEAEGASEETGGMEEKGNFSAALKTLESKFAHALRSVCLSVKKEQKELSKQAAVASPTKVKMKPRPRAIIRSGVQSLARADEKKLSSPRKGVRSAASPRKARSKVLTDVQTALAAIKKARELSGFDAKVTTRSERPSTSTSSYRKEGTGIRSLAKPRGSPIF</sequence>
<proteinExistence type="predicted"/>
<keyword evidence="1" id="KW-0175">Coiled coil</keyword>
<organism evidence="3 4">
    <name type="scientific">Chloropicon primus</name>
    <dbReference type="NCBI Taxonomy" id="1764295"/>
    <lineage>
        <taxon>Eukaryota</taxon>
        <taxon>Viridiplantae</taxon>
        <taxon>Chlorophyta</taxon>
        <taxon>Chloropicophyceae</taxon>
        <taxon>Chloropicales</taxon>
        <taxon>Chloropicaceae</taxon>
        <taxon>Chloropicon</taxon>
    </lineage>
</organism>
<keyword evidence="4" id="KW-1185">Reference proteome</keyword>